<dbReference type="WBParaSite" id="NBR_0000890301-mRNA-1">
    <property type="protein sequence ID" value="NBR_0000890301-mRNA-1"/>
    <property type="gene ID" value="NBR_0000890301"/>
</dbReference>
<sequence length="88" mass="9699">MRPEHGSTETLGGLPRERAECIPPEPNTQSVTTTCVDNDVVSASSSVAPPSSYFNRWPRLCPPATLVGSWEAIDDQWGEGRHIRFGCW</sequence>
<organism evidence="4">
    <name type="scientific">Nippostrongylus brasiliensis</name>
    <name type="common">Rat hookworm</name>
    <dbReference type="NCBI Taxonomy" id="27835"/>
    <lineage>
        <taxon>Eukaryota</taxon>
        <taxon>Metazoa</taxon>
        <taxon>Ecdysozoa</taxon>
        <taxon>Nematoda</taxon>
        <taxon>Chromadorea</taxon>
        <taxon>Rhabditida</taxon>
        <taxon>Rhabditina</taxon>
        <taxon>Rhabditomorpha</taxon>
        <taxon>Strongyloidea</taxon>
        <taxon>Heligmosomidae</taxon>
        <taxon>Nippostrongylus</taxon>
    </lineage>
</organism>
<dbReference type="EMBL" id="UYSL01020065">
    <property type="protein sequence ID" value="VDL72493.1"/>
    <property type="molecule type" value="Genomic_DNA"/>
</dbReference>
<evidence type="ECO:0000313" key="3">
    <source>
        <dbReference type="Proteomes" id="UP000271162"/>
    </source>
</evidence>
<keyword evidence="3" id="KW-1185">Reference proteome</keyword>
<feature type="region of interest" description="Disordered" evidence="1">
    <location>
        <begin position="1"/>
        <end position="32"/>
    </location>
</feature>
<proteinExistence type="predicted"/>
<reference evidence="2 3" key="2">
    <citation type="submission" date="2018-11" db="EMBL/GenBank/DDBJ databases">
        <authorList>
            <consortium name="Pathogen Informatics"/>
        </authorList>
    </citation>
    <scope>NUCLEOTIDE SEQUENCE [LARGE SCALE GENOMIC DNA]</scope>
</reference>
<protein>
    <submittedName>
        <fullName evidence="2 4">Uncharacterized protein</fullName>
    </submittedName>
</protein>
<accession>A0A0N4Y078</accession>
<name>A0A0N4Y078_NIPBR</name>
<gene>
    <name evidence="2" type="ORF">NBR_LOCUS8904</name>
</gene>
<reference evidence="4" key="1">
    <citation type="submission" date="2017-02" db="UniProtKB">
        <authorList>
            <consortium name="WormBaseParasite"/>
        </authorList>
    </citation>
    <scope>IDENTIFICATION</scope>
</reference>
<evidence type="ECO:0000256" key="1">
    <source>
        <dbReference type="SAM" id="MobiDB-lite"/>
    </source>
</evidence>
<evidence type="ECO:0000313" key="4">
    <source>
        <dbReference type="WBParaSite" id="NBR_0000890301-mRNA-1"/>
    </source>
</evidence>
<dbReference type="AlphaFoldDB" id="A0A0N4Y078"/>
<dbReference type="Proteomes" id="UP000271162">
    <property type="component" value="Unassembled WGS sequence"/>
</dbReference>
<evidence type="ECO:0000313" key="2">
    <source>
        <dbReference type="EMBL" id="VDL72493.1"/>
    </source>
</evidence>